<keyword evidence="6" id="KW-0479">Metal-binding</keyword>
<reference evidence="11 12" key="1">
    <citation type="submission" date="2019-03" db="EMBL/GenBank/DDBJ databases">
        <title>Metabolic potential of uncultured bacteria and archaea associated with petroleum seepage in deep-sea sediments.</title>
        <authorList>
            <person name="Dong X."/>
            <person name="Hubert C."/>
        </authorList>
    </citation>
    <scope>NUCLEOTIDE SEQUENCE [LARGE SCALE GENOMIC DNA]</scope>
    <source>
        <strain evidence="11">E44_bin3</strain>
    </source>
</reference>
<evidence type="ECO:0000256" key="8">
    <source>
        <dbReference type="ARBA" id="ARBA00022840"/>
    </source>
</evidence>
<keyword evidence="9" id="KW-0460">Magnesium</keyword>
<sequence>MNNLSIITAAPEETRGVGEDLGRYLFSSSVVALIGGLGSGKTTLVQGIARGLEVSPPVRSPSFVLIREYAGHLPLYHFDLYRITQDKEILNLGYEEYFYQKRGVVVIEWADRIKRYLPSEYLGISMSIVDTSSRKITFRPRGALYQQIVEKMRDHLKKEI</sequence>
<dbReference type="PANTHER" id="PTHR33540:SF2">
    <property type="entry name" value="TRNA THREONYLCARBAMOYLADENOSINE BIOSYNTHESIS PROTEIN TSAE"/>
    <property type="match status" value="1"/>
</dbReference>
<evidence type="ECO:0000256" key="10">
    <source>
        <dbReference type="ARBA" id="ARBA00032441"/>
    </source>
</evidence>
<gene>
    <name evidence="11" type="primary">tsaE</name>
    <name evidence="11" type="ORF">E3J68_02515</name>
</gene>
<dbReference type="Proteomes" id="UP000316517">
    <property type="component" value="Unassembled WGS sequence"/>
</dbReference>
<protein>
    <recommendedName>
        <fullName evidence="3">tRNA threonylcarbamoyladenosine biosynthesis protein TsaE</fullName>
    </recommendedName>
    <alternativeName>
        <fullName evidence="10">t(6)A37 threonylcarbamoyladenosine biosynthesis protein TsaE</fullName>
    </alternativeName>
</protein>
<dbReference type="PANTHER" id="PTHR33540">
    <property type="entry name" value="TRNA THREONYLCARBAMOYLADENOSINE BIOSYNTHESIS PROTEIN TSAE"/>
    <property type="match status" value="1"/>
</dbReference>
<dbReference type="SUPFAM" id="SSF52540">
    <property type="entry name" value="P-loop containing nucleoside triphosphate hydrolases"/>
    <property type="match status" value="1"/>
</dbReference>
<dbReference type="GO" id="GO:0046872">
    <property type="term" value="F:metal ion binding"/>
    <property type="evidence" value="ECO:0007669"/>
    <property type="project" value="UniProtKB-KW"/>
</dbReference>
<comment type="subcellular location">
    <subcellularLocation>
        <location evidence="1">Cytoplasm</location>
    </subcellularLocation>
</comment>
<evidence type="ECO:0000256" key="5">
    <source>
        <dbReference type="ARBA" id="ARBA00022694"/>
    </source>
</evidence>
<dbReference type="Gene3D" id="3.40.50.300">
    <property type="entry name" value="P-loop containing nucleotide triphosphate hydrolases"/>
    <property type="match status" value="1"/>
</dbReference>
<dbReference type="InterPro" id="IPR027417">
    <property type="entry name" value="P-loop_NTPase"/>
</dbReference>
<evidence type="ECO:0000256" key="3">
    <source>
        <dbReference type="ARBA" id="ARBA00019010"/>
    </source>
</evidence>
<keyword evidence="8" id="KW-0067">ATP-binding</keyword>
<dbReference type="GO" id="GO:0016740">
    <property type="term" value="F:transferase activity"/>
    <property type="evidence" value="ECO:0007669"/>
    <property type="project" value="UniProtKB-KW"/>
</dbReference>
<proteinExistence type="inferred from homology"/>
<keyword evidence="4" id="KW-0963">Cytoplasm</keyword>
<dbReference type="NCBIfam" id="TIGR00150">
    <property type="entry name" value="T6A_YjeE"/>
    <property type="match status" value="1"/>
</dbReference>
<name>A0A523TFA6_UNCAE</name>
<keyword evidence="11" id="KW-0808">Transferase</keyword>
<evidence type="ECO:0000313" key="11">
    <source>
        <dbReference type="EMBL" id="TET29010.1"/>
    </source>
</evidence>
<evidence type="ECO:0000256" key="1">
    <source>
        <dbReference type="ARBA" id="ARBA00004496"/>
    </source>
</evidence>
<dbReference type="GO" id="GO:0005737">
    <property type="term" value="C:cytoplasm"/>
    <property type="evidence" value="ECO:0007669"/>
    <property type="project" value="UniProtKB-SubCell"/>
</dbReference>
<evidence type="ECO:0000256" key="4">
    <source>
        <dbReference type="ARBA" id="ARBA00022490"/>
    </source>
</evidence>
<organism evidence="11 12">
    <name type="scientific">Aerophobetes bacterium</name>
    <dbReference type="NCBI Taxonomy" id="2030807"/>
    <lineage>
        <taxon>Bacteria</taxon>
        <taxon>Candidatus Aerophobota</taxon>
    </lineage>
</organism>
<keyword evidence="5" id="KW-0819">tRNA processing</keyword>
<evidence type="ECO:0000256" key="2">
    <source>
        <dbReference type="ARBA" id="ARBA00007599"/>
    </source>
</evidence>
<dbReference type="InterPro" id="IPR003442">
    <property type="entry name" value="T6A_TsaE"/>
</dbReference>
<dbReference type="GO" id="GO:0005524">
    <property type="term" value="F:ATP binding"/>
    <property type="evidence" value="ECO:0007669"/>
    <property type="project" value="UniProtKB-KW"/>
</dbReference>
<accession>A0A523TFA6</accession>
<dbReference type="AlphaFoldDB" id="A0A523TFA6"/>
<dbReference type="GO" id="GO:0002949">
    <property type="term" value="P:tRNA threonylcarbamoyladenosine modification"/>
    <property type="evidence" value="ECO:0007669"/>
    <property type="project" value="InterPro"/>
</dbReference>
<keyword evidence="7" id="KW-0547">Nucleotide-binding</keyword>
<evidence type="ECO:0000256" key="7">
    <source>
        <dbReference type="ARBA" id="ARBA00022741"/>
    </source>
</evidence>
<dbReference type="Pfam" id="PF02367">
    <property type="entry name" value="TsaE"/>
    <property type="match status" value="1"/>
</dbReference>
<dbReference type="EMBL" id="SOJT01000103">
    <property type="protein sequence ID" value="TET29010.1"/>
    <property type="molecule type" value="Genomic_DNA"/>
</dbReference>
<evidence type="ECO:0000256" key="6">
    <source>
        <dbReference type="ARBA" id="ARBA00022723"/>
    </source>
</evidence>
<evidence type="ECO:0000256" key="9">
    <source>
        <dbReference type="ARBA" id="ARBA00022842"/>
    </source>
</evidence>
<comment type="caution">
    <text evidence="11">The sequence shown here is derived from an EMBL/GenBank/DDBJ whole genome shotgun (WGS) entry which is preliminary data.</text>
</comment>
<evidence type="ECO:0000313" key="12">
    <source>
        <dbReference type="Proteomes" id="UP000316517"/>
    </source>
</evidence>
<comment type="similarity">
    <text evidence="2">Belongs to the TsaE family.</text>
</comment>